<organism evidence="3 4">
    <name type="scientific">Ramlibacter aquaticus</name>
    <dbReference type="NCBI Taxonomy" id="2780094"/>
    <lineage>
        <taxon>Bacteria</taxon>
        <taxon>Pseudomonadati</taxon>
        <taxon>Pseudomonadota</taxon>
        <taxon>Betaproteobacteria</taxon>
        <taxon>Burkholderiales</taxon>
        <taxon>Comamonadaceae</taxon>
        <taxon>Ramlibacter</taxon>
    </lineage>
</organism>
<protein>
    <submittedName>
        <fullName evidence="3">BON domain-containing protein</fullName>
    </submittedName>
</protein>
<feature type="transmembrane region" description="Helical" evidence="1">
    <location>
        <begin position="12"/>
        <end position="34"/>
    </location>
</feature>
<dbReference type="Pfam" id="PF04972">
    <property type="entry name" value="BON"/>
    <property type="match status" value="1"/>
</dbReference>
<comment type="caution">
    <text evidence="3">The sequence shown here is derived from an EMBL/GenBank/DDBJ whole genome shotgun (WGS) entry which is preliminary data.</text>
</comment>
<reference evidence="3 4" key="1">
    <citation type="submission" date="2020-10" db="EMBL/GenBank/DDBJ databases">
        <title>Draft genome of Ramlibacter aquaticus LMG 30558.</title>
        <authorList>
            <person name="Props R."/>
        </authorList>
    </citation>
    <scope>NUCLEOTIDE SEQUENCE [LARGE SCALE GENOMIC DNA]</scope>
    <source>
        <strain evidence="3 4">LMG 30558</strain>
    </source>
</reference>
<accession>A0ABR9SJI6</accession>
<sequence>MNRLQDRPGLAPLAAVMAFAAGAALTWGLAGLAARWRGHAAHASDEVVARRVRAHAQDMLAQPDAVEVRVEDGIVRVSGRVQASERERFLVGLVDVPGVWRVRNALTVFPAATAG</sequence>
<dbReference type="Proteomes" id="UP000715965">
    <property type="component" value="Unassembled WGS sequence"/>
</dbReference>
<gene>
    <name evidence="3" type="ORF">IM725_18355</name>
</gene>
<evidence type="ECO:0000313" key="3">
    <source>
        <dbReference type="EMBL" id="MBE7942534.1"/>
    </source>
</evidence>
<keyword evidence="4" id="KW-1185">Reference proteome</keyword>
<dbReference type="InterPro" id="IPR007055">
    <property type="entry name" value="BON_dom"/>
</dbReference>
<keyword evidence="1" id="KW-1133">Transmembrane helix</keyword>
<keyword evidence="1" id="KW-0472">Membrane</keyword>
<dbReference type="RefSeq" id="WP_193782085.1">
    <property type="nucleotide sequence ID" value="NZ_JADDOJ010000107.1"/>
</dbReference>
<name>A0ABR9SJI6_9BURK</name>
<dbReference type="EMBL" id="JADDOJ010000107">
    <property type="protein sequence ID" value="MBE7942534.1"/>
    <property type="molecule type" value="Genomic_DNA"/>
</dbReference>
<evidence type="ECO:0000313" key="4">
    <source>
        <dbReference type="Proteomes" id="UP000715965"/>
    </source>
</evidence>
<evidence type="ECO:0000259" key="2">
    <source>
        <dbReference type="Pfam" id="PF04972"/>
    </source>
</evidence>
<dbReference type="Gene3D" id="3.30.1340.30">
    <property type="match status" value="1"/>
</dbReference>
<keyword evidence="1" id="KW-0812">Transmembrane</keyword>
<feature type="domain" description="BON" evidence="2">
    <location>
        <begin position="44"/>
        <end position="108"/>
    </location>
</feature>
<evidence type="ECO:0000256" key="1">
    <source>
        <dbReference type="SAM" id="Phobius"/>
    </source>
</evidence>
<proteinExistence type="predicted"/>